<protein>
    <submittedName>
        <fullName evidence="2">Uncharacterized protein</fullName>
    </submittedName>
</protein>
<dbReference type="Proteomes" id="UP000250266">
    <property type="component" value="Unassembled WGS sequence"/>
</dbReference>
<evidence type="ECO:0000313" key="3">
    <source>
        <dbReference type="Proteomes" id="UP000250266"/>
    </source>
</evidence>
<evidence type="ECO:0000256" key="1">
    <source>
        <dbReference type="SAM" id="SignalP"/>
    </source>
</evidence>
<name>A0A8E2EAX2_9PEZI</name>
<keyword evidence="1" id="KW-0732">Signal</keyword>
<dbReference type="EMBL" id="KV744961">
    <property type="protein sequence ID" value="OCK80394.1"/>
    <property type="molecule type" value="Genomic_DNA"/>
</dbReference>
<sequence>MKLCLLATFAGLPLATLAAPPATPVFDNLHPPSLVERCGAPTLRPGDGGLCRTDVHRSQPNLVERCKFQTFRPGRPGSSQTEKRYPPPIPVERDGAAILKPGDPGYCHTKNHLPPSNLVKYDRRLEGFIQARIRQNIISNPFNISTIDHLRLGFLDNRDDQPSLAVFGPDHAVKVMADIRCATLRINEAHSVKIPRLYLRYPRPSEPHRSGTVAITYDGFFPSNLTLLENVYSPHDFVVENTDSGFLLSMYDYEGDGDENGSIEDGYNADVGSDIRVKVTNPWRNWQSAYPLLTLLWSVLWAAASSCPNPIYDWTPPESKAKLCTLTASQFQLYFKTKASAEITPGPIPQALGRKCADVDLYLVATSCDEKSDEKNLVKRDSHLEGYIQARNRPVSDTNPYPNPGIDGLYLRALDNDLAGLGETTATALRVTVNIDRTTFESGRAHSVKIPSLYLHYPGPRQSGGVAINRINAPDLTIFDNVFSQNEFRLEKKFSGSLLSVNDDGDKDPWKAWTICKTQNSHYPFEERYQLSFNTEASLRGSFAQNFFPTTCAEVDLTFTPI</sequence>
<accession>A0A8E2EAX2</accession>
<keyword evidence="3" id="KW-1185">Reference proteome</keyword>
<dbReference type="AlphaFoldDB" id="A0A8E2EAX2"/>
<feature type="signal peptide" evidence="1">
    <location>
        <begin position="1"/>
        <end position="18"/>
    </location>
</feature>
<organism evidence="2 3">
    <name type="scientific">Lepidopterella palustris CBS 459.81</name>
    <dbReference type="NCBI Taxonomy" id="1314670"/>
    <lineage>
        <taxon>Eukaryota</taxon>
        <taxon>Fungi</taxon>
        <taxon>Dikarya</taxon>
        <taxon>Ascomycota</taxon>
        <taxon>Pezizomycotina</taxon>
        <taxon>Dothideomycetes</taxon>
        <taxon>Pleosporomycetidae</taxon>
        <taxon>Mytilinidiales</taxon>
        <taxon>Argynnaceae</taxon>
        <taxon>Lepidopterella</taxon>
    </lineage>
</organism>
<evidence type="ECO:0000313" key="2">
    <source>
        <dbReference type="EMBL" id="OCK80394.1"/>
    </source>
</evidence>
<reference evidence="2 3" key="1">
    <citation type="journal article" date="2016" name="Nat. Commun.">
        <title>Ectomycorrhizal ecology is imprinted in the genome of the dominant symbiotic fungus Cenococcum geophilum.</title>
        <authorList>
            <consortium name="DOE Joint Genome Institute"/>
            <person name="Peter M."/>
            <person name="Kohler A."/>
            <person name="Ohm R.A."/>
            <person name="Kuo A."/>
            <person name="Krutzmann J."/>
            <person name="Morin E."/>
            <person name="Arend M."/>
            <person name="Barry K.W."/>
            <person name="Binder M."/>
            <person name="Choi C."/>
            <person name="Clum A."/>
            <person name="Copeland A."/>
            <person name="Grisel N."/>
            <person name="Haridas S."/>
            <person name="Kipfer T."/>
            <person name="LaButti K."/>
            <person name="Lindquist E."/>
            <person name="Lipzen A."/>
            <person name="Maire R."/>
            <person name="Meier B."/>
            <person name="Mihaltcheva S."/>
            <person name="Molinier V."/>
            <person name="Murat C."/>
            <person name="Poggeler S."/>
            <person name="Quandt C.A."/>
            <person name="Sperisen C."/>
            <person name="Tritt A."/>
            <person name="Tisserant E."/>
            <person name="Crous P.W."/>
            <person name="Henrissat B."/>
            <person name="Nehls U."/>
            <person name="Egli S."/>
            <person name="Spatafora J.W."/>
            <person name="Grigoriev I.V."/>
            <person name="Martin F.M."/>
        </authorList>
    </citation>
    <scope>NUCLEOTIDE SEQUENCE [LARGE SCALE GENOMIC DNA]</scope>
    <source>
        <strain evidence="2 3">CBS 459.81</strain>
    </source>
</reference>
<feature type="chain" id="PRO_5034101602" evidence="1">
    <location>
        <begin position="19"/>
        <end position="562"/>
    </location>
</feature>
<proteinExistence type="predicted"/>
<gene>
    <name evidence="2" type="ORF">K432DRAFT_404731</name>
</gene>